<dbReference type="InterPro" id="IPR024655">
    <property type="entry name" value="Asl1_glyco_hydro_catalytic"/>
</dbReference>
<feature type="domain" description="Asl1-like glycosyl hydrolase catalytic" evidence="3">
    <location>
        <begin position="46"/>
        <end position="317"/>
    </location>
</feature>
<dbReference type="EMBL" id="JAPCWZ010000007">
    <property type="protein sequence ID" value="KAK8855588.1"/>
    <property type="molecule type" value="Genomic_DNA"/>
</dbReference>
<dbReference type="PANTHER" id="PTHR34154:SF3">
    <property type="entry name" value="ALKALI-SENSITIVE LINKAGE PROTEIN 1"/>
    <property type="match status" value="1"/>
</dbReference>
<feature type="compositionally biased region" description="Basic and acidic residues" evidence="1">
    <location>
        <begin position="325"/>
        <end position="342"/>
    </location>
</feature>
<evidence type="ECO:0000313" key="4">
    <source>
        <dbReference type="EMBL" id="KAK8855588.1"/>
    </source>
</evidence>
<dbReference type="InterPro" id="IPR017853">
    <property type="entry name" value="GH"/>
</dbReference>
<evidence type="ECO:0000259" key="3">
    <source>
        <dbReference type="Pfam" id="PF11790"/>
    </source>
</evidence>
<sequence>MRPLYYCQTSLVCLIPLLCNPLSLVAAAPQPQQPDNNDNKAQSKRGVAYQGDKHKADNRLLFSPESPVDWYYTWSLWPAPEAGDGVEFLPLVHSTDDLSSRSKADAFRKQLDGLPRSSTHLLTFNEPDGDTGSGGSAIEPKDAARAYIDHIAPLRSSSGDGGRTWNISHPSVTGSPRGLDWLRRFNESCWDLDREKGCPTDFVAVHWYGAFEGLSGWLDTLHSFYNNNNTSSSKEDSKDKDKQLKFWITEMALPQQDDKATLSMMNQTLPYLDKLDYVAGYAWFGAFRKGEKANQWTGDQVSLFNDDGGLTELGSLYLSSGNGGDNKDGGGFEPGKKGPPGKDDDEGAAAGIRPKSRWVAVLTGVAVAASLVAW</sequence>
<dbReference type="Pfam" id="PF11790">
    <property type="entry name" value="Glyco_hydro_cc"/>
    <property type="match status" value="1"/>
</dbReference>
<protein>
    <submittedName>
        <fullName evidence="4">Alkali-sensitive linkage protein 1</fullName>
    </submittedName>
</protein>
<evidence type="ECO:0000256" key="2">
    <source>
        <dbReference type="SAM" id="SignalP"/>
    </source>
</evidence>
<comment type="caution">
    <text evidence="4">The sequence shown here is derived from an EMBL/GenBank/DDBJ whole genome shotgun (WGS) entry which is preliminary data.</text>
</comment>
<feature type="region of interest" description="Disordered" evidence="1">
    <location>
        <begin position="30"/>
        <end position="50"/>
    </location>
</feature>
<dbReference type="InterPro" id="IPR053183">
    <property type="entry name" value="ASL1"/>
</dbReference>
<organism evidence="4 5">
    <name type="scientific">Apiospora arundinis</name>
    <dbReference type="NCBI Taxonomy" id="335852"/>
    <lineage>
        <taxon>Eukaryota</taxon>
        <taxon>Fungi</taxon>
        <taxon>Dikarya</taxon>
        <taxon>Ascomycota</taxon>
        <taxon>Pezizomycotina</taxon>
        <taxon>Sordariomycetes</taxon>
        <taxon>Xylariomycetidae</taxon>
        <taxon>Amphisphaeriales</taxon>
        <taxon>Apiosporaceae</taxon>
        <taxon>Apiospora</taxon>
    </lineage>
</organism>
<dbReference type="PANTHER" id="PTHR34154">
    <property type="entry name" value="ALKALI-SENSITIVE LINKAGE PROTEIN 1"/>
    <property type="match status" value="1"/>
</dbReference>
<keyword evidence="2" id="KW-0732">Signal</keyword>
<dbReference type="Gene3D" id="3.20.20.80">
    <property type="entry name" value="Glycosidases"/>
    <property type="match status" value="1"/>
</dbReference>
<gene>
    <name evidence="4" type="ORF">PGQ11_011500</name>
</gene>
<dbReference type="SUPFAM" id="SSF51445">
    <property type="entry name" value="(Trans)glycosidases"/>
    <property type="match status" value="1"/>
</dbReference>
<accession>A0ABR2I0D8</accession>
<feature type="chain" id="PRO_5046341941" evidence="2">
    <location>
        <begin position="28"/>
        <end position="374"/>
    </location>
</feature>
<dbReference type="Proteomes" id="UP001390339">
    <property type="component" value="Unassembled WGS sequence"/>
</dbReference>
<evidence type="ECO:0000256" key="1">
    <source>
        <dbReference type="SAM" id="MobiDB-lite"/>
    </source>
</evidence>
<keyword evidence="5" id="KW-1185">Reference proteome</keyword>
<reference evidence="4 5" key="1">
    <citation type="journal article" date="2024" name="IMA Fungus">
        <title>Apiospora arundinis, a panoply of carbohydrate-active enzymes and secondary metabolites.</title>
        <authorList>
            <person name="Sorensen T."/>
            <person name="Petersen C."/>
            <person name="Muurmann A.T."/>
            <person name="Christiansen J.V."/>
            <person name="Brundto M.L."/>
            <person name="Overgaard C.K."/>
            <person name="Boysen A.T."/>
            <person name="Wollenberg R.D."/>
            <person name="Larsen T.O."/>
            <person name="Sorensen J.L."/>
            <person name="Nielsen K.L."/>
            <person name="Sondergaard T.E."/>
        </authorList>
    </citation>
    <scope>NUCLEOTIDE SEQUENCE [LARGE SCALE GENOMIC DNA]</scope>
    <source>
        <strain evidence="4 5">AAU 773</strain>
    </source>
</reference>
<name>A0ABR2I0D8_9PEZI</name>
<evidence type="ECO:0000313" key="5">
    <source>
        <dbReference type="Proteomes" id="UP001390339"/>
    </source>
</evidence>
<feature type="signal peptide" evidence="2">
    <location>
        <begin position="1"/>
        <end position="27"/>
    </location>
</feature>
<proteinExistence type="predicted"/>
<feature type="region of interest" description="Disordered" evidence="1">
    <location>
        <begin position="322"/>
        <end position="349"/>
    </location>
</feature>